<sequence length="169" mass="17435">MAAGLAAGLLLLGLWLALPWVLAARLSAPLGRGDAPGLMEQFDAGPALASLRDALRAEVPEEGGAGARRFLSGMAERMADSWERPEAVSAWLALRARGGRGEGSPVALSHLRSARPLGLAAFRLEYGPPDEASGVSFDLAWGGDGFRVTAMRFLGAPAAASGGMQVAAR</sequence>
<evidence type="ECO:0008006" key="3">
    <source>
        <dbReference type="Google" id="ProtNLM"/>
    </source>
</evidence>
<reference evidence="1 2" key="1">
    <citation type="journal article" date="2019" name="Environ. Microbiol.">
        <title>Species interactions and distinct microbial communities in high Arctic permafrost affected cryosols are associated with the CH4 and CO2 gas fluxes.</title>
        <authorList>
            <person name="Altshuler I."/>
            <person name="Hamel J."/>
            <person name="Turney S."/>
            <person name="Magnuson E."/>
            <person name="Levesque R."/>
            <person name="Greer C."/>
            <person name="Whyte L.G."/>
        </authorList>
    </citation>
    <scope>NUCLEOTIDE SEQUENCE [LARGE SCALE GENOMIC DNA]</scope>
    <source>
        <strain evidence="1 2">S9.3B</strain>
    </source>
</reference>
<dbReference type="AlphaFoldDB" id="A0A502FBX1"/>
<protein>
    <recommendedName>
        <fullName evidence="3">DUF2939 domain-containing protein</fullName>
    </recommendedName>
</protein>
<keyword evidence="2" id="KW-1185">Reference proteome</keyword>
<evidence type="ECO:0000313" key="1">
    <source>
        <dbReference type="EMBL" id="TPG46915.1"/>
    </source>
</evidence>
<comment type="caution">
    <text evidence="1">The sequence shown here is derived from an EMBL/GenBank/DDBJ whole genome shotgun (WGS) entry which is preliminary data.</text>
</comment>
<proteinExistence type="predicted"/>
<dbReference type="EMBL" id="RCZP01000038">
    <property type="protein sequence ID" value="TPG46915.1"/>
    <property type="molecule type" value="Genomic_DNA"/>
</dbReference>
<gene>
    <name evidence="1" type="ORF">EAH89_24225</name>
</gene>
<name>A0A502FBX1_9PROT</name>
<organism evidence="1 2">
    <name type="scientific">Muricoccus nepalensis</name>
    <dbReference type="NCBI Taxonomy" id="1854500"/>
    <lineage>
        <taxon>Bacteria</taxon>
        <taxon>Pseudomonadati</taxon>
        <taxon>Pseudomonadota</taxon>
        <taxon>Alphaproteobacteria</taxon>
        <taxon>Acetobacterales</taxon>
        <taxon>Roseomonadaceae</taxon>
        <taxon>Muricoccus</taxon>
    </lineage>
</organism>
<evidence type="ECO:0000313" key="2">
    <source>
        <dbReference type="Proteomes" id="UP000317078"/>
    </source>
</evidence>
<accession>A0A502FBX1</accession>
<dbReference type="Proteomes" id="UP000317078">
    <property type="component" value="Unassembled WGS sequence"/>
</dbReference>